<dbReference type="EMBL" id="FQWX01000018">
    <property type="protein sequence ID" value="SHH08753.1"/>
    <property type="molecule type" value="Genomic_DNA"/>
</dbReference>
<organism evidence="1 2">
    <name type="scientific">Asaccharospora irregularis DSM 2635</name>
    <dbReference type="NCBI Taxonomy" id="1121321"/>
    <lineage>
        <taxon>Bacteria</taxon>
        <taxon>Bacillati</taxon>
        <taxon>Bacillota</taxon>
        <taxon>Clostridia</taxon>
        <taxon>Peptostreptococcales</taxon>
        <taxon>Peptostreptococcaceae</taxon>
        <taxon>Asaccharospora</taxon>
    </lineage>
</organism>
<dbReference type="Proteomes" id="UP000243255">
    <property type="component" value="Unassembled WGS sequence"/>
</dbReference>
<evidence type="ECO:0008006" key="3">
    <source>
        <dbReference type="Google" id="ProtNLM"/>
    </source>
</evidence>
<dbReference type="OrthoDB" id="1757299at2"/>
<evidence type="ECO:0000313" key="1">
    <source>
        <dbReference type="EMBL" id="SHH08753.1"/>
    </source>
</evidence>
<dbReference type="STRING" id="1121321.SAMN04488530_11823"/>
<accession>A0A1M5Q5G6</accession>
<sequence length="68" mass="7996">MLDKYYKLLGLHINDVKEYFDKKNINYTIKTIEGKKNKENLLVPRAIKISEIDNSVEIVITYFSDSLD</sequence>
<reference evidence="2" key="1">
    <citation type="submission" date="2016-11" db="EMBL/GenBank/DDBJ databases">
        <authorList>
            <person name="Varghese N."/>
            <person name="Submissions S."/>
        </authorList>
    </citation>
    <scope>NUCLEOTIDE SEQUENCE [LARGE SCALE GENOMIC DNA]</scope>
    <source>
        <strain evidence="2">DSM 2635</strain>
    </source>
</reference>
<dbReference type="RefSeq" id="WP_073126349.1">
    <property type="nucleotide sequence ID" value="NZ_BAABCH010000095.1"/>
</dbReference>
<evidence type="ECO:0000313" key="2">
    <source>
        <dbReference type="Proteomes" id="UP000243255"/>
    </source>
</evidence>
<dbReference type="AlphaFoldDB" id="A0A1M5Q5G6"/>
<proteinExistence type="predicted"/>
<keyword evidence="2" id="KW-1185">Reference proteome</keyword>
<name>A0A1M5Q5G6_9FIRM</name>
<protein>
    <recommendedName>
        <fullName evidence="3">PASTA domain-containing protein</fullName>
    </recommendedName>
</protein>
<gene>
    <name evidence="1" type="ORF">SAMN04488530_11823</name>
</gene>